<dbReference type="SUPFAM" id="SSF53706">
    <property type="entry name" value="Formate dehydrogenase/DMSO reductase, domains 1-3"/>
    <property type="match status" value="1"/>
</dbReference>
<keyword evidence="14" id="KW-0411">Iron-sulfur</keyword>
<dbReference type="Proteomes" id="UP000467006">
    <property type="component" value="Chromosome"/>
</dbReference>
<evidence type="ECO:0000256" key="9">
    <source>
        <dbReference type="ARBA" id="ARBA00022505"/>
    </source>
</evidence>
<dbReference type="FunFam" id="3.40.50.12440:FF:000001">
    <property type="entry name" value="Nitrate reductase subunit alpha"/>
    <property type="match status" value="1"/>
</dbReference>
<dbReference type="GO" id="GO:0160182">
    <property type="term" value="F:nitrate reductase (quinone) activity"/>
    <property type="evidence" value="ECO:0007669"/>
    <property type="project" value="UniProtKB-EC"/>
</dbReference>
<evidence type="ECO:0000256" key="11">
    <source>
        <dbReference type="ARBA" id="ARBA00022982"/>
    </source>
</evidence>
<evidence type="ECO:0000256" key="15">
    <source>
        <dbReference type="ARBA" id="ARBA00023063"/>
    </source>
</evidence>
<evidence type="ECO:0000256" key="8">
    <source>
        <dbReference type="ARBA" id="ARBA00022485"/>
    </source>
</evidence>
<evidence type="ECO:0000256" key="14">
    <source>
        <dbReference type="ARBA" id="ARBA00023014"/>
    </source>
</evidence>
<dbReference type="AlphaFoldDB" id="A0A7I7JU76"/>
<dbReference type="PROSITE" id="PS00551">
    <property type="entry name" value="MOLYBDOPTERIN_PROK_1"/>
    <property type="match status" value="1"/>
</dbReference>
<dbReference type="RefSeq" id="WP_098003908.1">
    <property type="nucleotide sequence ID" value="NZ_AP022563.1"/>
</dbReference>
<proteinExistence type="inferred from homology"/>
<evidence type="ECO:0000313" key="19">
    <source>
        <dbReference type="EMBL" id="BBX15323.1"/>
    </source>
</evidence>
<dbReference type="InterPro" id="IPR006656">
    <property type="entry name" value="Mopterin_OxRdtase"/>
</dbReference>
<keyword evidence="11" id="KW-0249">Electron transport</keyword>
<dbReference type="GO" id="GO:0051539">
    <property type="term" value="F:4 iron, 4 sulfur cluster binding"/>
    <property type="evidence" value="ECO:0007669"/>
    <property type="project" value="UniProtKB-KW"/>
</dbReference>
<dbReference type="InterPro" id="IPR006657">
    <property type="entry name" value="MoPterin_dinucl-bd_dom"/>
</dbReference>
<dbReference type="InterPro" id="IPR009010">
    <property type="entry name" value="Asp_de-COase-like_dom_sf"/>
</dbReference>
<comment type="catalytic activity">
    <reaction evidence="17">
        <text>nitrate + a quinol = a quinone + nitrite + H2O</text>
        <dbReference type="Rhea" id="RHEA:56144"/>
        <dbReference type="ChEBI" id="CHEBI:15377"/>
        <dbReference type="ChEBI" id="CHEBI:16301"/>
        <dbReference type="ChEBI" id="CHEBI:17632"/>
        <dbReference type="ChEBI" id="CHEBI:24646"/>
        <dbReference type="ChEBI" id="CHEBI:132124"/>
        <dbReference type="EC" id="1.7.5.1"/>
    </reaction>
</comment>
<evidence type="ECO:0000256" key="2">
    <source>
        <dbReference type="ARBA" id="ARBA00001966"/>
    </source>
</evidence>
<evidence type="ECO:0000256" key="17">
    <source>
        <dbReference type="ARBA" id="ARBA00048294"/>
    </source>
</evidence>
<gene>
    <name evidence="19" type="ORF">MDUV_01830</name>
</gene>
<evidence type="ECO:0000256" key="4">
    <source>
        <dbReference type="ARBA" id="ARBA00010312"/>
    </source>
</evidence>
<dbReference type="GO" id="GO:0043546">
    <property type="term" value="F:molybdopterin cofactor binding"/>
    <property type="evidence" value="ECO:0007669"/>
    <property type="project" value="InterPro"/>
</dbReference>
<evidence type="ECO:0000256" key="5">
    <source>
        <dbReference type="ARBA" id="ARBA00012500"/>
    </source>
</evidence>
<keyword evidence="6" id="KW-0813">Transport</keyword>
<dbReference type="EMBL" id="AP022563">
    <property type="protein sequence ID" value="BBX15323.1"/>
    <property type="molecule type" value="Genomic_DNA"/>
</dbReference>
<evidence type="ECO:0000256" key="18">
    <source>
        <dbReference type="ARBA" id="ARBA00069751"/>
    </source>
</evidence>
<comment type="cofactor">
    <cofactor evidence="2">
        <name>[4Fe-4S] cluster</name>
        <dbReference type="ChEBI" id="CHEBI:49883"/>
    </cofactor>
</comment>
<dbReference type="GO" id="GO:0046872">
    <property type="term" value="F:metal ion binding"/>
    <property type="evidence" value="ECO:0007669"/>
    <property type="project" value="UniProtKB-KW"/>
</dbReference>
<dbReference type="CDD" id="cd02750">
    <property type="entry name" value="MopB_Nitrate-R-NarG-like"/>
    <property type="match status" value="1"/>
</dbReference>
<dbReference type="InterPro" id="IPR006468">
    <property type="entry name" value="NarG"/>
</dbReference>
<dbReference type="Pfam" id="PF01568">
    <property type="entry name" value="Molydop_binding"/>
    <property type="match status" value="1"/>
</dbReference>
<dbReference type="Pfam" id="PF00384">
    <property type="entry name" value="Molybdopterin"/>
    <property type="match status" value="1"/>
</dbReference>
<keyword evidence="20" id="KW-1185">Reference proteome</keyword>
<evidence type="ECO:0000256" key="3">
    <source>
        <dbReference type="ARBA" id="ARBA00004202"/>
    </source>
</evidence>
<dbReference type="InterPro" id="IPR006963">
    <property type="entry name" value="Mopterin_OxRdtase_4Fe-4S_dom"/>
</dbReference>
<keyword evidence="8" id="KW-0004">4Fe-4S</keyword>
<comment type="cofactor">
    <cofactor evidence="1">
        <name>Mo-bis(molybdopterin guanine dinucleotide)</name>
        <dbReference type="ChEBI" id="CHEBI:60539"/>
    </cofactor>
</comment>
<dbReference type="InterPro" id="IPR027467">
    <property type="entry name" value="MopterinOxRdtase_cofactor_BS"/>
</dbReference>
<dbReference type="OrthoDB" id="9759518at2"/>
<evidence type="ECO:0000256" key="1">
    <source>
        <dbReference type="ARBA" id="ARBA00001942"/>
    </source>
</evidence>
<dbReference type="PANTHER" id="PTHR43105:SF2">
    <property type="entry name" value="RESPIRATORY NITRATE REDUCTASE 2 ALPHA CHAIN"/>
    <property type="match status" value="1"/>
</dbReference>
<dbReference type="InterPro" id="IPR006655">
    <property type="entry name" value="Mopterin_OxRdtase_prok_CS"/>
</dbReference>
<dbReference type="SUPFAM" id="SSF50692">
    <property type="entry name" value="ADC-like"/>
    <property type="match status" value="1"/>
</dbReference>
<keyword evidence="10" id="KW-0479">Metal-binding</keyword>
<dbReference type="InterPro" id="IPR050123">
    <property type="entry name" value="Prok_molybdopt-oxidoreductase"/>
</dbReference>
<keyword evidence="9" id="KW-0500">Molybdenum</keyword>
<dbReference type="GO" id="GO:0009325">
    <property type="term" value="C:nitrate reductase complex"/>
    <property type="evidence" value="ECO:0007669"/>
    <property type="project" value="InterPro"/>
</dbReference>
<name>A0A7I7JU76_9MYCO</name>
<dbReference type="PROSITE" id="PS00490">
    <property type="entry name" value="MOLYBDOPTERIN_PROK_2"/>
    <property type="match status" value="1"/>
</dbReference>
<dbReference type="GO" id="GO:0042128">
    <property type="term" value="P:nitrate assimilation"/>
    <property type="evidence" value="ECO:0007669"/>
    <property type="project" value="UniProtKB-KW"/>
</dbReference>
<keyword evidence="15" id="KW-0534">Nitrate assimilation</keyword>
<sequence length="1229" mass="135639">MTARIGGAAEELLQRSGRFFTPGEFSDDGRTVHRRGGRDGDVFYRDRWSHDKVVRSTHGVNCTGSCSWKVYVKDGIITWETQETDYPSVGPDRPEYEPRGCPRGAAFSWYTYSPTRVRYPYARGVLVEMYREARSRLGDPVLAWADIQSDPQRRRRYQQARGRGGLVRVTWAEATEMIAAAHVHTIKAYGPDRVAGFSPIPAMSMVSHAAGSRFVELIGGAMTSFYDWYADLPVASPQVFGDQTDVPESGDWWDASYLMMWGSNVPVTRTPDAHWMAEVRYRGTKVVSVSPDYADNTKFADEWMPCAAGTDGALAMAMGHVILTDYFVRQRVPYFIDYVRTYTDLPFLVTLEERDGQVVPGKMLTAADLGAGWENEENSAFKPVLVDGATDSPAVPPGSLGFRYGEDGEGRWNLDLGGLVPALTVARDDPDAETAVVTLSRFDTAGGQGAMLRRGVPVRRVGQHRVCTVFDLMLAQYGVARPGLPGDWPTGYDDPRQPYTPAWQESITGVSAAQAIRVAREFARNAEESGGRSMIIMGAGICQWFHGDTTYRAVLAMLMLTGSMGRNGGGWAHYVGQEKCRPVTGWATMAMATDWTRPPRQMPGTSYWYAHTDQWRYDGYRADALASPTGRGRFAGKHTMDVVAAATAMGWMPFYPQFDRSSLDVADEARAAGRDIPQYVCEQLASGNLRLAVTDPDNPANWPRVLNVWRANLLGSSSKGNEYFLRHLLGTTSNLQATPTPEELRPGDVAWPPEIPEGKLDLLMSIDFRMTSTTLLSDVVLPAATWYEKADLSSTDMHPYVHAFSPAIDPPWETRSDFDAFGAIARAFSALARTHLGTRTDVVLGALQHDTPGAMAYPGGAQRDWRDTGEVPVPGSTIGPLTVVERDYAAIADKWATLGPLVDRLGVTTKGVTTWPVHEVAELSKKFGVLGSGAAAGRPAVTTAERMADVVLALSGTSNGRLAVEGFRELERRTGQRLAHLAEGSEERRITYADTQARPVPVITSPEWSGSETGGRRYAPFTVNIEQLKPFHTLTGRMHFYLDHDWLEELGEQLPVYRPPLDMEALFGENAIGARDGIGLTVRYLTPHSKWSIHSEYQDNLFMLSLSRGGPTMWMSPADAAKIDVRDNDWIEAVNRNGVVVCRAIVSHRIPEGVVFVYHAQERTIDVPRSETTGKRGGIHNSLTRLLVKPSHLAGGYAQTAFAFNYLGPTGNQRDEVTVVRRRSQEVVY</sequence>
<keyword evidence="12" id="KW-0560">Oxidoreductase</keyword>
<evidence type="ECO:0000256" key="16">
    <source>
        <dbReference type="ARBA" id="ARBA00023136"/>
    </source>
</evidence>
<evidence type="ECO:0000313" key="20">
    <source>
        <dbReference type="Proteomes" id="UP000467006"/>
    </source>
</evidence>
<dbReference type="GO" id="GO:0005886">
    <property type="term" value="C:plasma membrane"/>
    <property type="evidence" value="ECO:0007669"/>
    <property type="project" value="UniProtKB-SubCell"/>
</dbReference>
<keyword evidence="16" id="KW-0472">Membrane</keyword>
<comment type="subcellular location">
    <subcellularLocation>
        <location evidence="3">Cell membrane</location>
        <topology evidence="3">Peripheral membrane protein</topology>
    </subcellularLocation>
</comment>
<dbReference type="EC" id="1.7.5.1" evidence="5"/>
<dbReference type="InterPro" id="IPR037943">
    <property type="entry name" value="MopB_CT_Nitrate-R-NarG-like"/>
</dbReference>
<evidence type="ECO:0000256" key="12">
    <source>
        <dbReference type="ARBA" id="ARBA00023002"/>
    </source>
</evidence>
<keyword evidence="13" id="KW-0408">Iron</keyword>
<accession>A0A7I7JU76</accession>
<evidence type="ECO:0000256" key="13">
    <source>
        <dbReference type="ARBA" id="ARBA00023004"/>
    </source>
</evidence>
<dbReference type="Gene3D" id="3.40.50.12440">
    <property type="match status" value="1"/>
</dbReference>
<evidence type="ECO:0000256" key="7">
    <source>
        <dbReference type="ARBA" id="ARBA00022475"/>
    </source>
</evidence>
<keyword evidence="7" id="KW-1003">Cell membrane</keyword>
<evidence type="ECO:0000256" key="6">
    <source>
        <dbReference type="ARBA" id="ARBA00022448"/>
    </source>
</evidence>
<dbReference type="KEGG" id="mdu:MDUV_01830"/>
<organism evidence="19 20">
    <name type="scientific">Mycolicibacterium duvalii</name>
    <dbReference type="NCBI Taxonomy" id="39688"/>
    <lineage>
        <taxon>Bacteria</taxon>
        <taxon>Bacillati</taxon>
        <taxon>Actinomycetota</taxon>
        <taxon>Actinomycetes</taxon>
        <taxon>Mycobacteriales</taxon>
        <taxon>Mycobacteriaceae</taxon>
        <taxon>Mycolicibacterium</taxon>
    </lineage>
</organism>
<evidence type="ECO:0000256" key="10">
    <source>
        <dbReference type="ARBA" id="ARBA00022723"/>
    </source>
</evidence>
<dbReference type="SMART" id="SM00926">
    <property type="entry name" value="Molybdop_Fe4S4"/>
    <property type="match status" value="1"/>
</dbReference>
<reference evidence="19 20" key="1">
    <citation type="journal article" date="2019" name="Emerg. Microbes Infect.">
        <title>Comprehensive subspecies identification of 175 nontuberculous mycobacteria species based on 7547 genomic profiles.</title>
        <authorList>
            <person name="Matsumoto Y."/>
            <person name="Kinjo T."/>
            <person name="Motooka D."/>
            <person name="Nabeya D."/>
            <person name="Jung N."/>
            <person name="Uechi K."/>
            <person name="Horii T."/>
            <person name="Iida T."/>
            <person name="Fujita J."/>
            <person name="Nakamura S."/>
        </authorList>
    </citation>
    <scope>NUCLEOTIDE SEQUENCE [LARGE SCALE GENOMIC DNA]</scope>
    <source>
        <strain evidence="19 20">JCM 6396</strain>
    </source>
</reference>
<protein>
    <recommendedName>
        <fullName evidence="18">Nitrate reductase alpha subunit</fullName>
        <ecNumber evidence="5">1.7.5.1</ecNumber>
    </recommendedName>
</protein>
<dbReference type="NCBIfam" id="TIGR01580">
    <property type="entry name" value="narG"/>
    <property type="match status" value="1"/>
</dbReference>
<dbReference type="PANTHER" id="PTHR43105">
    <property type="entry name" value="RESPIRATORY NITRATE REDUCTASE"/>
    <property type="match status" value="1"/>
</dbReference>
<dbReference type="PROSITE" id="PS51669">
    <property type="entry name" value="4FE4S_MOW_BIS_MGD"/>
    <property type="match status" value="1"/>
</dbReference>
<comment type="similarity">
    <text evidence="4">Belongs to the prokaryotic molybdopterin-containing oxidoreductase family.</text>
</comment>
<dbReference type="CDD" id="cd02776">
    <property type="entry name" value="MopB_CT_Nitrate-R-NarG-like"/>
    <property type="match status" value="1"/>
</dbReference>